<dbReference type="AlphaFoldDB" id="A0A1M2VEW3"/>
<accession>A0A1M2VEW3</accession>
<evidence type="ECO:0000259" key="2">
    <source>
        <dbReference type="SMART" id="SM00829"/>
    </source>
</evidence>
<dbReference type="InterPro" id="IPR013149">
    <property type="entry name" value="ADH-like_C"/>
</dbReference>
<dbReference type="InterPro" id="IPR047122">
    <property type="entry name" value="Trans-enoyl_RdTase-like"/>
</dbReference>
<dbReference type="Proteomes" id="UP000184267">
    <property type="component" value="Unassembled WGS sequence"/>
</dbReference>
<dbReference type="Pfam" id="PF04921">
    <property type="entry name" value="XAP5"/>
    <property type="match status" value="1"/>
</dbReference>
<gene>
    <name evidence="3" type="ORF">TRAPUB_3059</name>
</gene>
<sequence>MSTSKAEGRREDALVKQRDQMREDFERQKQTLINETEKARPSTNRFIGQNDSMEDTLKLSTVGLVRLEDFQQRRKELEEAKAREAARTSELKDEKKVKKRKKANKATLSFALDDEEGEESGSASQGGEFNEPLSKKAKSRKNPEVDTSFLPDREREEADRREREALRQEWLRKQEDLKNEEVEIVYSYWDGSGHRKSVSVKKGDTISTFLEKCRQQFPELRGISVDNMMYVKEDLIIPHHHTFYDFIVNKARGKSGPLFNFDVHDDVRLLADATVEKDESHAGKVVERSWYQRNKHIFPASRWEVYDPDKNYDVDGRGIPGSIVGCDFSGYVVKTGQNVTSPTVGDHVAGFLHGSTFSDEGAFAEYVKTPGDLVWVVPKNTLSHDEAATFGCAFWTAAQALFHEKRLALVEPPAKVSGDEWIFIYGGSSAVGHFAIQLAHLAGYKVVTTASPRNFELAKSLGADAVFDYRDADVVAKIKQATGDSVTKALDAISLKGSQRISAEVLAPAGGKVVLVLGPEAGATDRKDVQFIRAFHFPSTPLVRGLFPLAELTPALHIHDIVTLIYTALGREFSFGPGSHYPVSSEDRAQMVEFLKKVPQLVKDGAVKPPVIKLWEGGLEAIPEGLQYMREGKVSAEKIVYRV</sequence>
<keyword evidence="4" id="KW-1185">Reference proteome</keyword>
<dbReference type="GO" id="GO:0016651">
    <property type="term" value="F:oxidoreductase activity, acting on NAD(P)H"/>
    <property type="evidence" value="ECO:0007669"/>
    <property type="project" value="InterPro"/>
</dbReference>
<dbReference type="PANTHER" id="PTHR12722">
    <property type="entry name" value="XAP-5 PROTEIN-RELATED"/>
    <property type="match status" value="1"/>
</dbReference>
<proteinExistence type="predicted"/>
<dbReference type="InterPro" id="IPR013154">
    <property type="entry name" value="ADH-like_N"/>
</dbReference>
<dbReference type="EMBL" id="MNAD01001353">
    <property type="protein sequence ID" value="OJT06124.1"/>
    <property type="molecule type" value="Genomic_DNA"/>
</dbReference>
<feature type="compositionally biased region" description="Basic and acidic residues" evidence="1">
    <location>
        <begin position="74"/>
        <end position="96"/>
    </location>
</feature>
<feature type="compositionally biased region" description="Polar residues" evidence="1">
    <location>
        <begin position="41"/>
        <end position="51"/>
    </location>
</feature>
<dbReference type="CDD" id="cd08249">
    <property type="entry name" value="enoyl_reductase_like"/>
    <property type="match status" value="1"/>
</dbReference>
<protein>
    <submittedName>
        <fullName evidence="3">Protein FAM50-like protein</fullName>
    </submittedName>
</protein>
<dbReference type="OrthoDB" id="1562195at2759"/>
<dbReference type="InterPro" id="IPR011032">
    <property type="entry name" value="GroES-like_sf"/>
</dbReference>
<evidence type="ECO:0000313" key="4">
    <source>
        <dbReference type="Proteomes" id="UP000184267"/>
    </source>
</evidence>
<feature type="region of interest" description="Disordered" evidence="1">
    <location>
        <begin position="74"/>
        <end position="160"/>
    </location>
</feature>
<dbReference type="Gene3D" id="3.90.180.10">
    <property type="entry name" value="Medium-chain alcohol dehydrogenases, catalytic domain"/>
    <property type="match status" value="1"/>
</dbReference>
<name>A0A1M2VEW3_TRAPU</name>
<evidence type="ECO:0000313" key="3">
    <source>
        <dbReference type="EMBL" id="OJT06124.1"/>
    </source>
</evidence>
<dbReference type="GO" id="GO:0006325">
    <property type="term" value="P:chromatin organization"/>
    <property type="evidence" value="ECO:0007669"/>
    <property type="project" value="TreeGrafter"/>
</dbReference>
<dbReference type="Pfam" id="PF00107">
    <property type="entry name" value="ADH_zinc_N"/>
    <property type="match status" value="1"/>
</dbReference>
<dbReference type="SMART" id="SM00829">
    <property type="entry name" value="PKS_ER"/>
    <property type="match status" value="1"/>
</dbReference>
<reference evidence="3 4" key="1">
    <citation type="submission" date="2016-10" db="EMBL/GenBank/DDBJ databases">
        <title>Genome sequence of the basidiomycete white-rot fungus Trametes pubescens.</title>
        <authorList>
            <person name="Makela M.R."/>
            <person name="Granchi Z."/>
            <person name="Peng M."/>
            <person name="De Vries R.P."/>
            <person name="Grigoriev I."/>
            <person name="Riley R."/>
            <person name="Hilden K."/>
        </authorList>
    </citation>
    <scope>NUCLEOTIDE SEQUENCE [LARGE SCALE GENOMIC DNA]</scope>
    <source>
        <strain evidence="3 4">FBCC735</strain>
    </source>
</reference>
<dbReference type="InterPro" id="IPR036291">
    <property type="entry name" value="NAD(P)-bd_dom_sf"/>
</dbReference>
<dbReference type="InterPro" id="IPR048337">
    <property type="entry name" value="FAM50A/XAP5_C"/>
</dbReference>
<feature type="domain" description="Enoyl reductase (ER)" evidence="2">
    <location>
        <begin position="296"/>
        <end position="641"/>
    </location>
</feature>
<dbReference type="SUPFAM" id="SSF50129">
    <property type="entry name" value="GroES-like"/>
    <property type="match status" value="1"/>
</dbReference>
<feature type="region of interest" description="Disordered" evidence="1">
    <location>
        <begin position="1"/>
        <end position="51"/>
    </location>
</feature>
<dbReference type="PANTHER" id="PTHR12722:SF0">
    <property type="entry name" value="PROTEIN FAM50A"/>
    <property type="match status" value="1"/>
</dbReference>
<dbReference type="InterPro" id="IPR020843">
    <property type="entry name" value="ER"/>
</dbReference>
<dbReference type="GO" id="GO:0005634">
    <property type="term" value="C:nucleus"/>
    <property type="evidence" value="ECO:0007669"/>
    <property type="project" value="InterPro"/>
</dbReference>
<dbReference type="SUPFAM" id="SSF51735">
    <property type="entry name" value="NAD(P)-binding Rossmann-fold domains"/>
    <property type="match status" value="1"/>
</dbReference>
<dbReference type="InterPro" id="IPR007005">
    <property type="entry name" value="XAP5"/>
</dbReference>
<dbReference type="STRING" id="154538.A0A1M2VEW3"/>
<feature type="compositionally biased region" description="Basic and acidic residues" evidence="1">
    <location>
        <begin position="1"/>
        <end position="40"/>
    </location>
</feature>
<feature type="compositionally biased region" description="Basic and acidic residues" evidence="1">
    <location>
        <begin position="151"/>
        <end position="160"/>
    </location>
</feature>
<organism evidence="3 4">
    <name type="scientific">Trametes pubescens</name>
    <name type="common">White-rot fungus</name>
    <dbReference type="NCBI Taxonomy" id="154538"/>
    <lineage>
        <taxon>Eukaryota</taxon>
        <taxon>Fungi</taxon>
        <taxon>Dikarya</taxon>
        <taxon>Basidiomycota</taxon>
        <taxon>Agaricomycotina</taxon>
        <taxon>Agaricomycetes</taxon>
        <taxon>Polyporales</taxon>
        <taxon>Polyporaceae</taxon>
        <taxon>Trametes</taxon>
    </lineage>
</organism>
<dbReference type="Gene3D" id="3.40.50.720">
    <property type="entry name" value="NAD(P)-binding Rossmann-like Domain"/>
    <property type="match status" value="1"/>
</dbReference>
<evidence type="ECO:0000256" key="1">
    <source>
        <dbReference type="SAM" id="MobiDB-lite"/>
    </source>
</evidence>
<dbReference type="Pfam" id="PF08240">
    <property type="entry name" value="ADH_N"/>
    <property type="match status" value="1"/>
</dbReference>
<comment type="caution">
    <text evidence="3">The sequence shown here is derived from an EMBL/GenBank/DDBJ whole genome shotgun (WGS) entry which is preliminary data.</text>
</comment>